<comment type="caution">
    <text evidence="1">The sequence shown here is derived from an EMBL/GenBank/DDBJ whole genome shotgun (WGS) entry which is preliminary data.</text>
</comment>
<sequence>MNKLITTTTLIINKNIDENNTKMNKKPDISDSSLNNNLIDVKLPLPPTLTKCDIKNAIKSNINKGRAKTFPNAFIAYRMALTKEYHNNNITLPRMGLLSKIAKKAWEKESQDIKDIYNKLAEDAKSLYKQKNFEIVFDKRMEMTLDDQQSERTDMESNSVNTDYFLVENTTITQHTTDNFHPIQDFTSDIHSSHYNNFNYPPVNSPNISEVPYEMNSTFNDREEYICILEQTICYLLHSN</sequence>
<dbReference type="Gene3D" id="1.10.30.10">
    <property type="entry name" value="High mobility group box domain"/>
    <property type="match status" value="1"/>
</dbReference>
<protein>
    <submittedName>
        <fullName evidence="1">14653_t:CDS:1</fullName>
    </submittedName>
</protein>
<gene>
    <name evidence="1" type="ORF">FWILDA_LOCUS3153</name>
</gene>
<evidence type="ECO:0000313" key="1">
    <source>
        <dbReference type="EMBL" id="CAI2167595.1"/>
    </source>
</evidence>
<evidence type="ECO:0000313" key="2">
    <source>
        <dbReference type="Proteomes" id="UP001153678"/>
    </source>
</evidence>
<dbReference type="SUPFAM" id="SSF47095">
    <property type="entry name" value="HMG-box"/>
    <property type="match status" value="1"/>
</dbReference>
<accession>A0A9W4WK09</accession>
<dbReference type="Proteomes" id="UP001153678">
    <property type="component" value="Unassembled WGS sequence"/>
</dbReference>
<name>A0A9W4WK09_9GLOM</name>
<organism evidence="1 2">
    <name type="scientific">Funneliformis geosporum</name>
    <dbReference type="NCBI Taxonomy" id="1117311"/>
    <lineage>
        <taxon>Eukaryota</taxon>
        <taxon>Fungi</taxon>
        <taxon>Fungi incertae sedis</taxon>
        <taxon>Mucoromycota</taxon>
        <taxon>Glomeromycotina</taxon>
        <taxon>Glomeromycetes</taxon>
        <taxon>Glomerales</taxon>
        <taxon>Glomeraceae</taxon>
        <taxon>Funneliformis</taxon>
    </lineage>
</organism>
<dbReference type="AlphaFoldDB" id="A0A9W4WK09"/>
<keyword evidence="2" id="KW-1185">Reference proteome</keyword>
<proteinExistence type="predicted"/>
<reference evidence="1" key="1">
    <citation type="submission" date="2022-08" db="EMBL/GenBank/DDBJ databases">
        <authorList>
            <person name="Kallberg Y."/>
            <person name="Tangrot J."/>
            <person name="Rosling A."/>
        </authorList>
    </citation>
    <scope>NUCLEOTIDE SEQUENCE</scope>
    <source>
        <strain evidence="1">Wild A</strain>
    </source>
</reference>
<dbReference type="OrthoDB" id="2367927at2759"/>
<dbReference type="InterPro" id="IPR036910">
    <property type="entry name" value="HMG_box_dom_sf"/>
</dbReference>
<dbReference type="EMBL" id="CAMKVN010000407">
    <property type="protein sequence ID" value="CAI2167595.1"/>
    <property type="molecule type" value="Genomic_DNA"/>
</dbReference>